<dbReference type="CDD" id="cd03214">
    <property type="entry name" value="ABC_Iron-Siderophores_B12_Hemin"/>
    <property type="match status" value="1"/>
</dbReference>
<keyword evidence="2" id="KW-0813">Transport</keyword>
<keyword evidence="6 11" id="KW-0067">ATP-binding</keyword>
<dbReference type="InterPro" id="IPR003593">
    <property type="entry name" value="AAA+_ATPase"/>
</dbReference>
<keyword evidence="12" id="KW-1185">Reference proteome</keyword>
<dbReference type="InterPro" id="IPR003439">
    <property type="entry name" value="ABC_transporter-like_ATP-bd"/>
</dbReference>
<accession>A0A369THK9</accession>
<proteinExistence type="predicted"/>
<name>A0A369THK9_9RHOB</name>
<evidence type="ECO:0000256" key="6">
    <source>
        <dbReference type="ARBA" id="ARBA00022840"/>
    </source>
</evidence>
<keyword evidence="8" id="KW-0406">Ion transport</keyword>
<evidence type="ECO:0000259" key="10">
    <source>
        <dbReference type="PROSITE" id="PS50893"/>
    </source>
</evidence>
<evidence type="ECO:0000256" key="8">
    <source>
        <dbReference type="ARBA" id="ARBA00023065"/>
    </source>
</evidence>
<dbReference type="GO" id="GO:0005886">
    <property type="term" value="C:plasma membrane"/>
    <property type="evidence" value="ECO:0007669"/>
    <property type="project" value="UniProtKB-SubCell"/>
</dbReference>
<reference evidence="11 12" key="1">
    <citation type="submission" date="2018-07" db="EMBL/GenBank/DDBJ databases">
        <title>Thalassococcus profundi sp. nov., a marine bacterium isolated from deep seawater of Okinawa Trough.</title>
        <authorList>
            <person name="Yu M."/>
        </authorList>
    </citation>
    <scope>NUCLEOTIDE SEQUENCE [LARGE SCALE GENOMIC DNA]</scope>
    <source>
        <strain evidence="11 12">WRAS1</strain>
    </source>
</reference>
<dbReference type="PANTHER" id="PTHR42771:SF3">
    <property type="entry name" value="PETROBACTIN IMPORT ATP-BINDING PROTEIN YCLP"/>
    <property type="match status" value="1"/>
</dbReference>
<keyword evidence="7" id="KW-0408">Iron</keyword>
<evidence type="ECO:0000256" key="9">
    <source>
        <dbReference type="ARBA" id="ARBA00023136"/>
    </source>
</evidence>
<evidence type="ECO:0000256" key="1">
    <source>
        <dbReference type="ARBA" id="ARBA00004202"/>
    </source>
</evidence>
<evidence type="ECO:0000256" key="4">
    <source>
        <dbReference type="ARBA" id="ARBA00022496"/>
    </source>
</evidence>
<evidence type="ECO:0000313" key="11">
    <source>
        <dbReference type="EMBL" id="RDD64758.1"/>
    </source>
</evidence>
<dbReference type="InterPro" id="IPR017871">
    <property type="entry name" value="ABC_transporter-like_CS"/>
</dbReference>
<dbReference type="SMART" id="SM00382">
    <property type="entry name" value="AAA"/>
    <property type="match status" value="1"/>
</dbReference>
<dbReference type="AlphaFoldDB" id="A0A369THK9"/>
<comment type="caution">
    <text evidence="11">The sequence shown here is derived from an EMBL/GenBank/DDBJ whole genome shotgun (WGS) entry which is preliminary data.</text>
</comment>
<evidence type="ECO:0000313" key="12">
    <source>
        <dbReference type="Proteomes" id="UP000253977"/>
    </source>
</evidence>
<dbReference type="InterPro" id="IPR027417">
    <property type="entry name" value="P-loop_NTPase"/>
</dbReference>
<dbReference type="EMBL" id="QPMK01000018">
    <property type="protein sequence ID" value="RDD64758.1"/>
    <property type="molecule type" value="Genomic_DNA"/>
</dbReference>
<keyword evidence="4" id="KW-0410">Iron transport</keyword>
<dbReference type="PROSITE" id="PS00211">
    <property type="entry name" value="ABC_TRANSPORTER_1"/>
    <property type="match status" value="1"/>
</dbReference>
<sequence>MIEVENLTLARGGAAVLRDLTFRIPARGITAVIGPNGAGKSTLLHTLAGLMRPDAGSVTIAGTDIHRAREDERALILSLLTQSAGTVPRLNVRDLVGFGRWPHHRGRPTQADARLTDEVLERFDLTDLGGREVEELSGGQKQRAFLAMAYAQATPWMLLDEPLAALDPKYTRDIMERLRAIASDPDDPRGVVLVLHDLSIAADHADWCVALKDGRLHCAGPWRDSMTSDRLSALYDTPLRMVSVEGRTVVMDT</sequence>
<dbReference type="GO" id="GO:0006826">
    <property type="term" value="P:iron ion transport"/>
    <property type="evidence" value="ECO:0007669"/>
    <property type="project" value="UniProtKB-KW"/>
</dbReference>
<dbReference type="PANTHER" id="PTHR42771">
    <property type="entry name" value="IRON(3+)-HYDROXAMATE IMPORT ATP-BINDING PROTEIN FHUC"/>
    <property type="match status" value="1"/>
</dbReference>
<dbReference type="Pfam" id="PF00005">
    <property type="entry name" value="ABC_tran"/>
    <property type="match status" value="1"/>
</dbReference>
<protein>
    <submittedName>
        <fullName evidence="11">ATP-binding cassette domain-containing protein</fullName>
    </submittedName>
</protein>
<evidence type="ECO:0000256" key="3">
    <source>
        <dbReference type="ARBA" id="ARBA00022475"/>
    </source>
</evidence>
<dbReference type="RefSeq" id="WP_114512481.1">
    <property type="nucleotide sequence ID" value="NZ_QPMK01000018.1"/>
</dbReference>
<comment type="subcellular location">
    <subcellularLocation>
        <location evidence="1">Cell membrane</location>
        <topology evidence="1">Peripheral membrane protein</topology>
    </subcellularLocation>
</comment>
<dbReference type="GO" id="GO:0005524">
    <property type="term" value="F:ATP binding"/>
    <property type="evidence" value="ECO:0007669"/>
    <property type="project" value="UniProtKB-KW"/>
</dbReference>
<keyword evidence="9" id="KW-0472">Membrane</keyword>
<dbReference type="SUPFAM" id="SSF52540">
    <property type="entry name" value="P-loop containing nucleoside triphosphate hydrolases"/>
    <property type="match status" value="1"/>
</dbReference>
<evidence type="ECO:0000256" key="7">
    <source>
        <dbReference type="ARBA" id="ARBA00023004"/>
    </source>
</evidence>
<evidence type="ECO:0000256" key="2">
    <source>
        <dbReference type="ARBA" id="ARBA00022448"/>
    </source>
</evidence>
<dbReference type="PROSITE" id="PS50893">
    <property type="entry name" value="ABC_TRANSPORTER_2"/>
    <property type="match status" value="1"/>
</dbReference>
<evidence type="ECO:0000256" key="5">
    <source>
        <dbReference type="ARBA" id="ARBA00022741"/>
    </source>
</evidence>
<dbReference type="InterPro" id="IPR051535">
    <property type="entry name" value="Siderophore_ABC-ATPase"/>
</dbReference>
<dbReference type="Gene3D" id="3.40.50.300">
    <property type="entry name" value="P-loop containing nucleotide triphosphate hydrolases"/>
    <property type="match status" value="1"/>
</dbReference>
<dbReference type="OrthoDB" id="9805601at2"/>
<dbReference type="GO" id="GO:0016887">
    <property type="term" value="F:ATP hydrolysis activity"/>
    <property type="evidence" value="ECO:0007669"/>
    <property type="project" value="InterPro"/>
</dbReference>
<organism evidence="11 12">
    <name type="scientific">Thalassococcus profundi</name>
    <dbReference type="NCBI Taxonomy" id="2282382"/>
    <lineage>
        <taxon>Bacteria</taxon>
        <taxon>Pseudomonadati</taxon>
        <taxon>Pseudomonadota</taxon>
        <taxon>Alphaproteobacteria</taxon>
        <taxon>Rhodobacterales</taxon>
        <taxon>Roseobacteraceae</taxon>
        <taxon>Thalassococcus</taxon>
    </lineage>
</organism>
<keyword evidence="3" id="KW-1003">Cell membrane</keyword>
<dbReference type="Proteomes" id="UP000253977">
    <property type="component" value="Unassembled WGS sequence"/>
</dbReference>
<keyword evidence="5" id="KW-0547">Nucleotide-binding</keyword>
<gene>
    <name evidence="11" type="ORF">DU478_18690</name>
</gene>
<feature type="domain" description="ABC transporter" evidence="10">
    <location>
        <begin position="2"/>
        <end position="238"/>
    </location>
</feature>